<proteinExistence type="predicted"/>
<accession>A0AAW2K1B7</accession>
<dbReference type="GO" id="GO:0045893">
    <property type="term" value="P:positive regulation of DNA-templated transcription"/>
    <property type="evidence" value="ECO:0007669"/>
    <property type="project" value="TreeGrafter"/>
</dbReference>
<dbReference type="EMBL" id="JACGWJ010000030">
    <property type="protein sequence ID" value="KAL0300695.1"/>
    <property type="molecule type" value="Genomic_DNA"/>
</dbReference>
<reference evidence="1" key="1">
    <citation type="submission" date="2020-06" db="EMBL/GenBank/DDBJ databases">
        <authorList>
            <person name="Li T."/>
            <person name="Hu X."/>
            <person name="Zhang T."/>
            <person name="Song X."/>
            <person name="Zhang H."/>
            <person name="Dai N."/>
            <person name="Sheng W."/>
            <person name="Hou X."/>
            <person name="Wei L."/>
        </authorList>
    </citation>
    <scope>NUCLEOTIDE SEQUENCE</scope>
    <source>
        <strain evidence="1">G02</strain>
        <tissue evidence="1">Leaf</tissue>
    </source>
</reference>
<comment type="caution">
    <text evidence="1">The sequence shown here is derived from an EMBL/GenBank/DDBJ whole genome shotgun (WGS) entry which is preliminary data.</text>
</comment>
<dbReference type="AlphaFoldDB" id="A0AAW2K1B7"/>
<protein>
    <submittedName>
        <fullName evidence="1">Transcription factor VOZ1</fullName>
    </submittedName>
</protein>
<organism evidence="1">
    <name type="scientific">Sesamum radiatum</name>
    <name type="common">Black benniseed</name>
    <dbReference type="NCBI Taxonomy" id="300843"/>
    <lineage>
        <taxon>Eukaryota</taxon>
        <taxon>Viridiplantae</taxon>
        <taxon>Streptophyta</taxon>
        <taxon>Embryophyta</taxon>
        <taxon>Tracheophyta</taxon>
        <taxon>Spermatophyta</taxon>
        <taxon>Magnoliopsida</taxon>
        <taxon>eudicotyledons</taxon>
        <taxon>Gunneridae</taxon>
        <taxon>Pentapetalae</taxon>
        <taxon>asterids</taxon>
        <taxon>lamiids</taxon>
        <taxon>Lamiales</taxon>
        <taxon>Pedaliaceae</taxon>
        <taxon>Sesamum</taxon>
    </lineage>
</organism>
<reference evidence="1" key="2">
    <citation type="journal article" date="2024" name="Plant">
        <title>Genomic evolution and insights into agronomic trait innovations of Sesamum species.</title>
        <authorList>
            <person name="Miao H."/>
            <person name="Wang L."/>
            <person name="Qu L."/>
            <person name="Liu H."/>
            <person name="Sun Y."/>
            <person name="Le M."/>
            <person name="Wang Q."/>
            <person name="Wei S."/>
            <person name="Zheng Y."/>
            <person name="Lin W."/>
            <person name="Duan Y."/>
            <person name="Cao H."/>
            <person name="Xiong S."/>
            <person name="Wang X."/>
            <person name="Wei L."/>
            <person name="Li C."/>
            <person name="Ma Q."/>
            <person name="Ju M."/>
            <person name="Zhao R."/>
            <person name="Li G."/>
            <person name="Mu C."/>
            <person name="Tian Q."/>
            <person name="Mei H."/>
            <person name="Zhang T."/>
            <person name="Gao T."/>
            <person name="Zhang H."/>
        </authorList>
    </citation>
    <scope>NUCLEOTIDE SEQUENCE</scope>
    <source>
        <strain evidence="1">G02</strain>
    </source>
</reference>
<dbReference type="GO" id="GO:0005634">
    <property type="term" value="C:nucleus"/>
    <property type="evidence" value="ECO:0007669"/>
    <property type="project" value="TreeGrafter"/>
</dbReference>
<dbReference type="InterPro" id="IPR039277">
    <property type="entry name" value="VOZ1/VOZ2"/>
</dbReference>
<name>A0AAW2K1B7_SESRA</name>
<sequence length="107" mass="11793">MNMKSNNDACALYRLEVKRVDGKKTPKGKLNNDSVADLQKQMGRLTAEFPNNKQRFVKARGKGNMKDGTGSIYSGSNTLASPGEGFDYTRGAPYDYLVGNINGYYLT</sequence>
<dbReference type="GO" id="GO:0043565">
    <property type="term" value="F:sequence-specific DNA binding"/>
    <property type="evidence" value="ECO:0007669"/>
    <property type="project" value="TreeGrafter"/>
</dbReference>
<dbReference type="PANTHER" id="PTHR33873:SF15">
    <property type="entry name" value="TRANSCRIPTION FACTOR VOZ2"/>
    <property type="match status" value="1"/>
</dbReference>
<evidence type="ECO:0000313" key="1">
    <source>
        <dbReference type="EMBL" id="KAL0300695.1"/>
    </source>
</evidence>
<gene>
    <name evidence="1" type="ORF">Sradi_6346300</name>
</gene>
<dbReference type="GO" id="GO:0048578">
    <property type="term" value="P:positive regulation of long-day photoperiodism, flowering"/>
    <property type="evidence" value="ECO:0007669"/>
    <property type="project" value="InterPro"/>
</dbReference>
<dbReference type="PANTHER" id="PTHR33873">
    <property type="entry name" value="TRANSCRIPTION FACTOR VOZ1"/>
    <property type="match status" value="1"/>
</dbReference>